<keyword evidence="11" id="KW-0067">ATP-binding</keyword>
<keyword evidence="11" id="KW-0547">Nucleotide-binding</keyword>
<dbReference type="InterPro" id="IPR016270">
    <property type="entry name" value="PGS1"/>
</dbReference>
<dbReference type="Gene3D" id="3.30.870.10">
    <property type="entry name" value="Endonuclease Chain A"/>
    <property type="match status" value="2"/>
</dbReference>
<keyword evidence="8 11" id="KW-0594">Phospholipid biosynthesis</keyword>
<dbReference type="Proteomes" id="UP001217089">
    <property type="component" value="Unassembled WGS sequence"/>
</dbReference>
<evidence type="ECO:0000256" key="5">
    <source>
        <dbReference type="ARBA" id="ARBA00022679"/>
    </source>
</evidence>
<evidence type="ECO:0000256" key="7">
    <source>
        <dbReference type="ARBA" id="ARBA00023098"/>
    </source>
</evidence>
<keyword evidence="4 11" id="KW-0444">Lipid biosynthesis</keyword>
<keyword evidence="9 11" id="KW-1208">Phospholipid metabolism</keyword>
<feature type="domain" description="PLD phosphodiesterase" evidence="12">
    <location>
        <begin position="55"/>
        <end position="81"/>
    </location>
</feature>
<comment type="catalytic activity">
    <reaction evidence="10 11">
        <text>a CDP-1,2-diacyl-sn-glycerol + sn-glycerol 3-phosphate = a 1,2-diacyl-sn-glycero-3-phospho-(1'-sn-glycero-3'-phosphate) + CMP + H(+)</text>
        <dbReference type="Rhea" id="RHEA:12593"/>
        <dbReference type="ChEBI" id="CHEBI:15378"/>
        <dbReference type="ChEBI" id="CHEBI:57597"/>
        <dbReference type="ChEBI" id="CHEBI:58332"/>
        <dbReference type="ChEBI" id="CHEBI:60110"/>
        <dbReference type="ChEBI" id="CHEBI:60377"/>
        <dbReference type="EC" id="2.7.8.5"/>
    </reaction>
</comment>
<dbReference type="PROSITE" id="PS50035">
    <property type="entry name" value="PLD"/>
    <property type="match status" value="1"/>
</dbReference>
<name>A0ABQ9FRD7_TEGGR</name>
<accession>A0ABQ9FRD7</accession>
<protein>
    <recommendedName>
        <fullName evidence="11">CDP-diacylglycerol--glycerol-3-phosphate 3-phosphatidyltransferase</fullName>
        <ecNumber evidence="11">2.7.8.5</ecNumber>
    </recommendedName>
</protein>
<feature type="non-terminal residue" evidence="13">
    <location>
        <position position="327"/>
    </location>
</feature>
<evidence type="ECO:0000256" key="2">
    <source>
        <dbReference type="ARBA" id="ARBA00005042"/>
    </source>
</evidence>
<organism evidence="13 14">
    <name type="scientific">Tegillarca granosa</name>
    <name type="common">Malaysian cockle</name>
    <name type="synonym">Anadara granosa</name>
    <dbReference type="NCBI Taxonomy" id="220873"/>
    <lineage>
        <taxon>Eukaryota</taxon>
        <taxon>Metazoa</taxon>
        <taxon>Spiralia</taxon>
        <taxon>Lophotrochozoa</taxon>
        <taxon>Mollusca</taxon>
        <taxon>Bivalvia</taxon>
        <taxon>Autobranchia</taxon>
        <taxon>Pteriomorphia</taxon>
        <taxon>Arcoida</taxon>
        <taxon>Arcoidea</taxon>
        <taxon>Arcidae</taxon>
        <taxon>Tegillarca</taxon>
    </lineage>
</organism>
<sequence length="327" mass="38399">MLDFTRGSRGKDKSSRTLLLPLLKEFSGIVKVHLYHTPDLRGFLQKILPEKYNETIGLNHIKMYLFDDSFIISGANLSDSYFTNRQDRYILFDNCKEVADFFTDMIKTVSSFSFTLDSNNEVNISDTSSIHPYKDKSCVGSENKTQQREINLNHCDNHSEDFEDSRGDIDTWIYPLIQMGPFDISDDEVITKQIFELTDKNDKIYLASGYFNLTNDYMDTIVKKSTAEYDVLLASPEVNGFFGARFPLGMIPTSYIYIAEEFFKEVNDFNQQHRIILREYFRDHWTFHAKGIWYYLPGDRLPEHQRIYERSETVTDETFKREDRHIP</sequence>
<dbReference type="EMBL" id="JARBDR010000214">
    <property type="protein sequence ID" value="KAJ8318716.1"/>
    <property type="molecule type" value="Genomic_DNA"/>
</dbReference>
<keyword evidence="7 11" id="KW-0443">Lipid metabolism</keyword>
<evidence type="ECO:0000256" key="6">
    <source>
        <dbReference type="ARBA" id="ARBA00022737"/>
    </source>
</evidence>
<comment type="caution">
    <text evidence="13">The sequence shown here is derived from an EMBL/GenBank/DDBJ whole genome shotgun (WGS) entry which is preliminary data.</text>
</comment>
<evidence type="ECO:0000256" key="1">
    <source>
        <dbReference type="ARBA" id="ARBA00003537"/>
    </source>
</evidence>
<dbReference type="CDD" id="cd09137">
    <property type="entry name" value="PLDc_PGS1_euk_2"/>
    <property type="match status" value="1"/>
</dbReference>
<comment type="subcellular location">
    <subcellularLocation>
        <location evidence="11">Mitochondrion</location>
    </subcellularLocation>
</comment>
<proteinExistence type="inferred from homology"/>
<comment type="pathway">
    <text evidence="2 11">Phospholipid metabolism; phosphatidylglycerol biosynthesis; phosphatidylglycerol from CDP-diacylglycerol: step 1/2.</text>
</comment>
<keyword evidence="6" id="KW-0677">Repeat</keyword>
<dbReference type="InterPro" id="IPR001736">
    <property type="entry name" value="PLipase_D/transphosphatidylase"/>
</dbReference>
<keyword evidence="5 11" id="KW-0808">Transferase</keyword>
<evidence type="ECO:0000256" key="8">
    <source>
        <dbReference type="ARBA" id="ARBA00023209"/>
    </source>
</evidence>
<evidence type="ECO:0000259" key="12">
    <source>
        <dbReference type="PROSITE" id="PS50035"/>
    </source>
</evidence>
<comment type="function">
    <text evidence="1 11">Functions in the biosynthesis of the anionic phospholipids phosphatidylglycerol and cardiolipin.</text>
</comment>
<dbReference type="PANTHER" id="PTHR12586:SF1">
    <property type="entry name" value="CDP-DIACYLGLYCEROL--GLYCEROL-3-PHOSPHATE 3-PHOSPHATIDYLTRANSFERASE, MITOCHONDRIAL"/>
    <property type="match status" value="1"/>
</dbReference>
<reference evidence="13 14" key="1">
    <citation type="submission" date="2022-12" db="EMBL/GenBank/DDBJ databases">
        <title>Chromosome-level genome of Tegillarca granosa.</title>
        <authorList>
            <person name="Kim J."/>
        </authorList>
    </citation>
    <scope>NUCLEOTIDE SEQUENCE [LARGE SCALE GENOMIC DNA]</scope>
    <source>
        <strain evidence="13">Teg-2019</strain>
        <tissue evidence="13">Adductor muscle</tissue>
    </source>
</reference>
<evidence type="ECO:0000256" key="3">
    <source>
        <dbReference type="ARBA" id="ARBA00010682"/>
    </source>
</evidence>
<dbReference type="PANTHER" id="PTHR12586">
    <property type="entry name" value="CDP-DIACYLGLYCEROL--SERINE O-PHOSPHATIDYLTRANSFERASE"/>
    <property type="match status" value="1"/>
</dbReference>
<dbReference type="SUPFAM" id="SSF56024">
    <property type="entry name" value="Phospholipase D/nuclease"/>
    <property type="match status" value="1"/>
</dbReference>
<evidence type="ECO:0000256" key="9">
    <source>
        <dbReference type="ARBA" id="ARBA00023264"/>
    </source>
</evidence>
<comment type="similarity">
    <text evidence="3 11">Belongs to the CDP-alcohol phosphatidyltransferase class-II family.</text>
</comment>
<keyword evidence="14" id="KW-1185">Reference proteome</keyword>
<evidence type="ECO:0000313" key="14">
    <source>
        <dbReference type="Proteomes" id="UP001217089"/>
    </source>
</evidence>
<evidence type="ECO:0000256" key="11">
    <source>
        <dbReference type="RuleBase" id="RU365024"/>
    </source>
</evidence>
<keyword evidence="11" id="KW-0496">Mitochondrion</keyword>
<gene>
    <name evidence="13" type="ORF">KUTeg_003807</name>
</gene>
<evidence type="ECO:0000313" key="13">
    <source>
        <dbReference type="EMBL" id="KAJ8318716.1"/>
    </source>
</evidence>
<evidence type="ECO:0000256" key="4">
    <source>
        <dbReference type="ARBA" id="ARBA00022516"/>
    </source>
</evidence>
<evidence type="ECO:0000256" key="10">
    <source>
        <dbReference type="ARBA" id="ARBA00048586"/>
    </source>
</evidence>
<dbReference type="EC" id="2.7.8.5" evidence="11"/>